<sequence>MNLLKFGAKGDAVIALQKQLLNRGFNGKDGKPVKADGNYGLNTEYAVRQFQKSVGLVDDGKAGDKTLAALADKPISKFLRDEDYKKAALRLKVPELVIRAFGATESLGKGFLNNGKAKILFERHKMYAHISKAKGKAFAVEQMRLCPNLVNITTGGYKGKEAEYVRLNLAMNIHPESALMSCSWGAFQIMGENWKDLGYQSVFDFVEQMQTSESLQLEAFIRFIETKTGQVDGKPCKLIDALRQQDWHAVFSLYNGAAYKKLGYQTKFQDELDHLESLGYAA</sequence>
<feature type="domain" description="N-acetylmuramidase" evidence="2">
    <location>
        <begin position="97"/>
        <end position="273"/>
    </location>
</feature>
<dbReference type="EMBL" id="SNTY01000058">
    <property type="protein sequence ID" value="TEU24690.1"/>
    <property type="molecule type" value="Genomic_DNA"/>
</dbReference>
<dbReference type="STRING" id="1120977.GCA_000619845_01537"/>
<comment type="caution">
    <text evidence="3">The sequence shown here is derived from an EMBL/GenBank/DDBJ whole genome shotgun (WGS) entry which is preliminary data.</text>
</comment>
<evidence type="ECO:0000313" key="4">
    <source>
        <dbReference type="Proteomes" id="UP000297834"/>
    </source>
</evidence>
<dbReference type="InterPro" id="IPR036365">
    <property type="entry name" value="PGBD-like_sf"/>
</dbReference>
<dbReference type="Proteomes" id="UP000297834">
    <property type="component" value="Unassembled WGS sequence"/>
</dbReference>
<protein>
    <submittedName>
        <fullName evidence="3">DUF3380 domain-containing protein</fullName>
    </submittedName>
</protein>
<keyword evidence="4" id="KW-1185">Reference proteome</keyword>
<name>A0A4Y7X9X0_9GAMM</name>
<reference evidence="3 4" key="1">
    <citation type="submission" date="2019-03" db="EMBL/GenBank/DDBJ databases">
        <title>Alkanindiges illinoisensis: a potential pathogenic isolated from ascites of a gastric cancer patient with abdominal metastasis.</title>
        <authorList>
            <person name="Hu X."/>
            <person name="Yang B."/>
            <person name="Yan X."/>
            <person name="Lin L."/>
            <person name="Zhao H."/>
            <person name="Zhou F."/>
            <person name="Su B."/>
            <person name="Chen J."/>
            <person name="Rui Y."/>
            <person name="Wang Q."/>
            <person name="Zheng L."/>
        </authorList>
    </citation>
    <scope>NUCLEOTIDE SEQUENCE [LARGE SCALE GENOMIC DNA]</scope>
    <source>
        <strain evidence="3 4">NFYY 23406</strain>
    </source>
</reference>
<dbReference type="InterPro" id="IPR036366">
    <property type="entry name" value="PGBDSf"/>
</dbReference>
<proteinExistence type="predicted"/>
<dbReference type="SUPFAM" id="SSF47090">
    <property type="entry name" value="PGBD-like"/>
    <property type="match status" value="1"/>
</dbReference>
<accession>A0A4Y7X9X0</accession>
<dbReference type="Gene3D" id="1.10.101.10">
    <property type="entry name" value="PGBD-like superfamily/PGBD"/>
    <property type="match status" value="1"/>
</dbReference>
<dbReference type="Pfam" id="PF01471">
    <property type="entry name" value="PG_binding_1"/>
    <property type="match status" value="1"/>
</dbReference>
<dbReference type="Pfam" id="PF11860">
    <property type="entry name" value="Muramidase"/>
    <property type="match status" value="1"/>
</dbReference>
<feature type="domain" description="Peptidoglycan binding-like" evidence="1">
    <location>
        <begin position="10"/>
        <end position="70"/>
    </location>
</feature>
<evidence type="ECO:0000313" key="3">
    <source>
        <dbReference type="EMBL" id="TEU24690.1"/>
    </source>
</evidence>
<evidence type="ECO:0000259" key="1">
    <source>
        <dbReference type="Pfam" id="PF01471"/>
    </source>
</evidence>
<dbReference type="OrthoDB" id="1523598at2"/>
<evidence type="ECO:0000259" key="2">
    <source>
        <dbReference type="Pfam" id="PF11860"/>
    </source>
</evidence>
<dbReference type="AlphaFoldDB" id="A0A4Y7X9X0"/>
<gene>
    <name evidence="3" type="ORF">E2B99_11335</name>
</gene>
<dbReference type="InterPro" id="IPR024408">
    <property type="entry name" value="Muramidase"/>
</dbReference>
<organism evidence="3 4">
    <name type="scientific">Alkanindiges illinoisensis</name>
    <dbReference type="NCBI Taxonomy" id="197183"/>
    <lineage>
        <taxon>Bacteria</taxon>
        <taxon>Pseudomonadati</taxon>
        <taxon>Pseudomonadota</taxon>
        <taxon>Gammaproteobacteria</taxon>
        <taxon>Moraxellales</taxon>
        <taxon>Moraxellaceae</taxon>
        <taxon>Alkanindiges</taxon>
    </lineage>
</organism>
<dbReference type="InterPro" id="IPR002477">
    <property type="entry name" value="Peptidoglycan-bd-like"/>
</dbReference>
<dbReference type="RefSeq" id="WP_134245042.1">
    <property type="nucleotide sequence ID" value="NZ_SNTY01000058.1"/>
</dbReference>